<feature type="compositionally biased region" description="Polar residues" evidence="1">
    <location>
        <begin position="299"/>
        <end position="311"/>
    </location>
</feature>
<feature type="compositionally biased region" description="Acidic residues" evidence="1">
    <location>
        <begin position="617"/>
        <end position="629"/>
    </location>
</feature>
<feature type="compositionally biased region" description="Basic and acidic residues" evidence="1">
    <location>
        <begin position="668"/>
        <end position="690"/>
    </location>
</feature>
<feature type="compositionally biased region" description="Basic and acidic residues" evidence="1">
    <location>
        <begin position="163"/>
        <end position="172"/>
    </location>
</feature>
<evidence type="ECO:0000256" key="2">
    <source>
        <dbReference type="SAM" id="Phobius"/>
    </source>
</evidence>
<dbReference type="InterPro" id="IPR032741">
    <property type="entry name" value="Sls1_KH-1"/>
</dbReference>
<feature type="compositionally biased region" description="Polar residues" evidence="1">
    <location>
        <begin position="494"/>
        <end position="506"/>
    </location>
</feature>
<feature type="domain" description="SLS1 N-terminal" evidence="4">
    <location>
        <begin position="783"/>
        <end position="885"/>
    </location>
</feature>
<dbReference type="InterPro" id="IPR048401">
    <property type="entry name" value="SLS1_C"/>
</dbReference>
<feature type="region of interest" description="Disordered" evidence="1">
    <location>
        <begin position="415"/>
        <end position="436"/>
    </location>
</feature>
<feature type="compositionally biased region" description="Polar residues" evidence="1">
    <location>
        <begin position="1485"/>
        <end position="1498"/>
    </location>
</feature>
<feature type="compositionally biased region" description="Polar residues" evidence="1">
    <location>
        <begin position="652"/>
        <end position="665"/>
    </location>
</feature>
<evidence type="ECO:0000259" key="3">
    <source>
        <dbReference type="Pfam" id="PF14611"/>
    </source>
</evidence>
<feature type="domain" description="SLS1 C-terminal" evidence="5">
    <location>
        <begin position="1062"/>
        <end position="1400"/>
    </location>
</feature>
<feature type="transmembrane region" description="Helical" evidence="2">
    <location>
        <begin position="33"/>
        <end position="59"/>
    </location>
</feature>
<feature type="region of interest" description="Disordered" evidence="1">
    <location>
        <begin position="1292"/>
        <end position="1329"/>
    </location>
</feature>
<protein>
    <submittedName>
        <fullName evidence="6">Uncharacterized protein</fullName>
    </submittedName>
</protein>
<accession>A0A367L547</accession>
<feature type="region of interest" description="Disordered" evidence="1">
    <location>
        <begin position="1442"/>
        <end position="1498"/>
    </location>
</feature>
<name>A0A367L547_9HYPO</name>
<feature type="compositionally biased region" description="Polar residues" evidence="1">
    <location>
        <begin position="282"/>
        <end position="291"/>
    </location>
</feature>
<keyword evidence="7" id="KW-1185">Reference proteome</keyword>
<keyword evidence="2" id="KW-0472">Membrane</keyword>
<feature type="domain" description="SLS1 first KH" evidence="3">
    <location>
        <begin position="893"/>
        <end position="962"/>
    </location>
</feature>
<feature type="region of interest" description="Disordered" evidence="1">
    <location>
        <begin position="451"/>
        <end position="714"/>
    </location>
</feature>
<dbReference type="EMBL" id="LKCN02000014">
    <property type="protein sequence ID" value="RCI09541.1"/>
    <property type="molecule type" value="Genomic_DNA"/>
</dbReference>
<evidence type="ECO:0000313" key="6">
    <source>
        <dbReference type="EMBL" id="RCI09541.1"/>
    </source>
</evidence>
<feature type="compositionally biased region" description="Low complexity" evidence="1">
    <location>
        <begin position="1455"/>
        <end position="1473"/>
    </location>
</feature>
<dbReference type="STRING" id="1330021.A0A367L547"/>
<feature type="compositionally biased region" description="Polar residues" evidence="1">
    <location>
        <begin position="577"/>
        <end position="589"/>
    </location>
</feature>
<feature type="compositionally biased region" description="Basic and acidic residues" evidence="1">
    <location>
        <begin position="199"/>
        <end position="209"/>
    </location>
</feature>
<reference evidence="6 7" key="1">
    <citation type="journal article" date="2015" name="BMC Genomics">
        <title>Insights from the genome of Ophiocordyceps polyrhachis-furcata to pathogenicity and host specificity in insect fungi.</title>
        <authorList>
            <person name="Wichadakul D."/>
            <person name="Kobmoo N."/>
            <person name="Ingsriswang S."/>
            <person name="Tangphatsornruang S."/>
            <person name="Chantasingh D."/>
            <person name="Luangsa-ard J.J."/>
            <person name="Eurwilaichitr L."/>
        </authorList>
    </citation>
    <scope>NUCLEOTIDE SEQUENCE [LARGE SCALE GENOMIC DNA]</scope>
    <source>
        <strain evidence="6 7">BCC 54312</strain>
    </source>
</reference>
<feature type="compositionally biased region" description="Polar residues" evidence="1">
    <location>
        <begin position="426"/>
        <end position="436"/>
    </location>
</feature>
<feature type="compositionally biased region" description="Basic and acidic residues" evidence="1">
    <location>
        <begin position="481"/>
        <end position="493"/>
    </location>
</feature>
<feature type="compositionally biased region" description="Basic residues" evidence="1">
    <location>
        <begin position="1303"/>
        <end position="1315"/>
    </location>
</feature>
<feature type="compositionally biased region" description="Basic and acidic residues" evidence="1">
    <location>
        <begin position="554"/>
        <end position="575"/>
    </location>
</feature>
<feature type="compositionally biased region" description="Polar residues" evidence="1">
    <location>
        <begin position="1364"/>
        <end position="1373"/>
    </location>
</feature>
<dbReference type="GO" id="GO:0005743">
    <property type="term" value="C:mitochondrial inner membrane"/>
    <property type="evidence" value="ECO:0007669"/>
    <property type="project" value="InterPro"/>
</dbReference>
<proteinExistence type="predicted"/>
<evidence type="ECO:0000256" key="1">
    <source>
        <dbReference type="SAM" id="MobiDB-lite"/>
    </source>
</evidence>
<sequence length="1498" mass="166729">MRTPLLDPFSPDRRPRVLARYDISDHLLHKSNLGLVAGVTVIGLGAVFGTGIVIVGLVVRGVSVLPLSRSCVFFRIVIVRLEQSRQISMTLEVTTSMISRVFLSSSICLQCRLGLTLRRGAQPTDNILLSRASRPLRFASGSAALTKESFQARFSGSRKRPQEKKSDVRSQESIEALLSGADELKTTRSTQSAKRKTRTRTEPKHHVNDNELPEAWAKSSKQATPTPRAKVTESGQTTSGKQSRIRSQEHSKTTSTQSVKRKTRTTKKPEYDANYNELSEAWTKSSQQANSPPRVKVTESGQTTSGKQSGIRSRESVEAFSSGAADSKSTTQQLGEQKLNNEAKPAEGAYNDELYKEYIDNLKATLPPSVPDDTIDPLTGRMLELPMQPQPFEVRTNARHVAKILAVWEESKNALPSPKAAHNGFDASSTEKASSLAGNVEQAFRFDLSEDEEAQKEEEDELPEKWINASKQAAASPEAVNEGRDTWSTKEDLPSSSDSARKSQVNEARRVNDNGILKTWIDYPKRATSSPEAAIKGLDTSPRRNPTSTPNDAEEFRFRSSEDDEASRGAEEELPKSLTNSKQATSSPDAANESIIDTWIGNLPSPPQQFELRLGEKDEEAQSMDEDTLPEAWIRPLKEAAGSGLDTGAEQPPSTSPSAEQQHQTLDAARDEADESRAKSEDFARPDNPRVQRQGASQPSENHKPRPRQFQPRRGTFFRHEDLGHVSLGEPATALLTTDPDVSRGRRRPEPQLTLIDEAESTGLPMHCQNIFEQEQEQESEAEAMKRLRQIIDDLRPKDTTALRERGVTRLAKKLTDGFTSQQLMAYYKDDAAAHGLRMHSSLPSYPWIVQHQPWQAMRSMTLGQLKPKMRHAIRIITETWKLDVEEQVEGQGTMMIKLKPDVFKLIAQPSSRLLQGLGDMYFDSSNHERISHYPDTHQLSIHCRRSTAFTILARMDEMLESTTTKRVSVKDVDEDNLTEEALDELGRITNTLLQYHGKDSELSISWIPEVTTAADDAADSHVLRLLSTWQPPASVNKVQILTGQSDEKDLTFVTHHRASRTLSWRDKLREWSRCVSPIPISDGKKKTVTAPLLSERVSFPKTKVKVDDETTTYHLSATFGHILHLRPHVRTAKTVDSHRALSPLVPHPASLTSLTADGADDEVIVDRSTAVILHFVPDPTAISSDQVRLPPPRIRLRLPVKDDADFSISSFPAEDSSLEAVIPSVTHDVLLPAESVDVRLKQEQTMTLDANQKPIQDFLAQSNLNLLLLQGHRVKTPNRITLSLPAKLLLPPPSTTTINKSKERKKKKKKQGRKAKSDPSPSPSTTETIQIPFLYKGLELHQTIETAHKDRDDLRIRYSTIQAGHQGGQRQELSLHAPPSRLPPLQQDEDVATSFLDAVHGVAVGHLFPWHDGHRLMQRKTGERFKEHMLDQPLDYDRVAGDDLWKDSDPPGFSSSSSSFSSSPSSSISSSPRPRRSSRPPRLYTSNQPTTSSAPPS</sequence>
<gene>
    <name evidence="6" type="ORF">L249_3928</name>
</gene>
<dbReference type="Pfam" id="PF14611">
    <property type="entry name" value="KH_SLS1_1"/>
    <property type="match status" value="1"/>
</dbReference>
<dbReference type="InterPro" id="IPR048400">
    <property type="entry name" value="SLS1_N"/>
</dbReference>
<feature type="region of interest" description="Disordered" evidence="1">
    <location>
        <begin position="152"/>
        <end position="348"/>
    </location>
</feature>
<keyword evidence="2" id="KW-0812">Transmembrane</keyword>
<dbReference type="Pfam" id="PF20778">
    <property type="entry name" value="SLS1_C"/>
    <property type="match status" value="1"/>
</dbReference>
<comment type="caution">
    <text evidence="6">The sequence shown here is derived from an EMBL/GenBank/DDBJ whole genome shotgun (WGS) entry which is preliminary data.</text>
</comment>
<feature type="compositionally biased region" description="Polar residues" evidence="1">
    <location>
        <begin position="327"/>
        <end position="338"/>
    </location>
</feature>
<keyword evidence="2" id="KW-1133">Transmembrane helix</keyword>
<evidence type="ECO:0000259" key="4">
    <source>
        <dbReference type="Pfam" id="PF20776"/>
    </source>
</evidence>
<feature type="region of interest" description="Disordered" evidence="1">
    <location>
        <begin position="1364"/>
        <end position="1383"/>
    </location>
</feature>
<dbReference type="Pfam" id="PF20776">
    <property type="entry name" value="SLS1_N"/>
    <property type="match status" value="1"/>
</dbReference>
<dbReference type="Proteomes" id="UP000253664">
    <property type="component" value="Unassembled WGS sequence"/>
</dbReference>
<feature type="compositionally biased region" description="Polar residues" evidence="1">
    <location>
        <begin position="233"/>
        <end position="242"/>
    </location>
</feature>
<dbReference type="OrthoDB" id="5392646at2759"/>
<evidence type="ECO:0000313" key="7">
    <source>
        <dbReference type="Proteomes" id="UP000253664"/>
    </source>
</evidence>
<evidence type="ECO:0000259" key="5">
    <source>
        <dbReference type="Pfam" id="PF20778"/>
    </source>
</evidence>
<organism evidence="6 7">
    <name type="scientific">Ophiocordyceps polyrhachis-furcata BCC 54312</name>
    <dbReference type="NCBI Taxonomy" id="1330021"/>
    <lineage>
        <taxon>Eukaryota</taxon>
        <taxon>Fungi</taxon>
        <taxon>Dikarya</taxon>
        <taxon>Ascomycota</taxon>
        <taxon>Pezizomycotina</taxon>
        <taxon>Sordariomycetes</taxon>
        <taxon>Hypocreomycetidae</taxon>
        <taxon>Hypocreales</taxon>
        <taxon>Ophiocordycipitaceae</taxon>
        <taxon>Ophiocordyceps</taxon>
    </lineage>
</organism>
<feature type="compositionally biased region" description="Acidic residues" evidence="1">
    <location>
        <begin position="451"/>
        <end position="462"/>
    </location>
</feature>